<dbReference type="GO" id="GO:0008757">
    <property type="term" value="F:S-adenosylmethionine-dependent methyltransferase activity"/>
    <property type="evidence" value="ECO:0007669"/>
    <property type="project" value="InterPro"/>
</dbReference>
<dbReference type="GO" id="GO:0102130">
    <property type="term" value="F:malonyl-CoA methyltransferase activity"/>
    <property type="evidence" value="ECO:0007669"/>
    <property type="project" value="UniProtKB-EC"/>
</dbReference>
<dbReference type="InterPro" id="IPR029063">
    <property type="entry name" value="SAM-dependent_MTases_sf"/>
</dbReference>
<dbReference type="RefSeq" id="WP_017013818.1">
    <property type="nucleotide sequence ID" value="NZ_FOWR01000002.1"/>
</dbReference>
<sequence>MSNAASLGSLFDEELNAQQHDDKAAIKAAFGRAANSYDKSAAFQRRVGHELMAMHHDWKGRHILDLGCGTGYFSAQLAGKGASVIALDLSDRMLEKARDRCGDSLTYVSGDAEALPLASNSVDMAFSSLALQWCKDLSVPLSELKRVVKPGGTILFSTLLDGSLLELKKAWEVVDSEQHVNAFIDTKAVNIALAQAGFTGYTLECKAIAESYPSAFALMKDLKGIGATHLDEGRKAGLNGRKALLTVESAYRQFQRADGTVPATYQVCFGAITND</sequence>
<comment type="function">
    <text evidence="8">Converts the free carboxyl group of a malonyl-thioester to its methyl ester by transfer of a methyl group from S-adenosyl-L-methionine (SAM). It allows to synthesize pimeloyl-ACP via the fatty acid synthetic pathway.</text>
</comment>
<dbReference type="PANTHER" id="PTHR13090:SF1">
    <property type="entry name" value="ARGININE-HYDROXYLASE NDUFAF5, MITOCHONDRIAL"/>
    <property type="match status" value="1"/>
</dbReference>
<organism evidence="10 11">
    <name type="scientific">Enterovibrio norvegicus DSM 15893</name>
    <dbReference type="NCBI Taxonomy" id="1121869"/>
    <lineage>
        <taxon>Bacteria</taxon>
        <taxon>Pseudomonadati</taxon>
        <taxon>Pseudomonadota</taxon>
        <taxon>Gammaproteobacteria</taxon>
        <taxon>Vibrionales</taxon>
        <taxon>Vibrionaceae</taxon>
        <taxon>Enterovibrio</taxon>
    </lineage>
</organism>
<keyword evidence="5 8" id="KW-0808">Transferase</keyword>
<dbReference type="InterPro" id="IPR013216">
    <property type="entry name" value="Methyltransf_11"/>
</dbReference>
<dbReference type="UniPathway" id="UPA00078"/>
<dbReference type="InterPro" id="IPR050602">
    <property type="entry name" value="Malonyl-ACP_OMT"/>
</dbReference>
<evidence type="ECO:0000256" key="8">
    <source>
        <dbReference type="HAMAP-Rule" id="MF_00835"/>
    </source>
</evidence>
<keyword evidence="7 8" id="KW-0093">Biotin biosynthesis</keyword>
<dbReference type="STRING" id="1121869.SAMN03084138_00441"/>
<evidence type="ECO:0000256" key="4">
    <source>
        <dbReference type="ARBA" id="ARBA00022603"/>
    </source>
</evidence>
<dbReference type="EMBL" id="FOWR01000002">
    <property type="protein sequence ID" value="SFO78275.1"/>
    <property type="molecule type" value="Genomic_DNA"/>
</dbReference>
<proteinExistence type="inferred from homology"/>
<dbReference type="Pfam" id="PF08241">
    <property type="entry name" value="Methyltransf_11"/>
    <property type="match status" value="1"/>
</dbReference>
<evidence type="ECO:0000256" key="1">
    <source>
        <dbReference type="ARBA" id="ARBA00000852"/>
    </source>
</evidence>
<gene>
    <name evidence="8" type="primary">bioC</name>
    <name evidence="10" type="ORF">SAMN03084138_00441</name>
</gene>
<dbReference type="Proteomes" id="UP000182692">
    <property type="component" value="Unassembled WGS sequence"/>
</dbReference>
<dbReference type="InterPro" id="IPR011814">
    <property type="entry name" value="BioC"/>
</dbReference>
<reference evidence="10 11" key="1">
    <citation type="submission" date="2016-10" db="EMBL/GenBank/DDBJ databases">
        <authorList>
            <person name="de Groot N.N."/>
        </authorList>
    </citation>
    <scope>NUCLEOTIDE SEQUENCE [LARGE SCALE GENOMIC DNA]</scope>
    <source>
        <strain evidence="10 11">DSM 15893</strain>
    </source>
</reference>
<comment type="similarity">
    <text evidence="8">Belongs to the methyltransferase superfamily.</text>
</comment>
<dbReference type="HAMAP" id="MF_00835">
    <property type="entry name" value="BioC"/>
    <property type="match status" value="1"/>
</dbReference>
<dbReference type="CDD" id="cd02440">
    <property type="entry name" value="AdoMet_MTases"/>
    <property type="match status" value="1"/>
</dbReference>
<dbReference type="GO" id="GO:0010340">
    <property type="term" value="F:carboxyl-O-methyltransferase activity"/>
    <property type="evidence" value="ECO:0007669"/>
    <property type="project" value="UniProtKB-UniRule"/>
</dbReference>
<dbReference type="PANTHER" id="PTHR13090">
    <property type="entry name" value="ARGININE-HYDROXYLASE NDUFAF5, MITOCHONDRIAL"/>
    <property type="match status" value="1"/>
</dbReference>
<accession>A0A1I5JZN9</accession>
<comment type="pathway">
    <text evidence="2 8">Cofactor biosynthesis; biotin biosynthesis.</text>
</comment>
<evidence type="ECO:0000259" key="9">
    <source>
        <dbReference type="Pfam" id="PF08241"/>
    </source>
</evidence>
<name>A0A1I5JZN9_9GAMM</name>
<dbReference type="NCBIfam" id="TIGR02072">
    <property type="entry name" value="BioC"/>
    <property type="match status" value="1"/>
</dbReference>
<dbReference type="AlphaFoldDB" id="A0A1I5JZN9"/>
<evidence type="ECO:0000313" key="11">
    <source>
        <dbReference type="Proteomes" id="UP000182692"/>
    </source>
</evidence>
<evidence type="ECO:0000256" key="6">
    <source>
        <dbReference type="ARBA" id="ARBA00022691"/>
    </source>
</evidence>
<evidence type="ECO:0000256" key="7">
    <source>
        <dbReference type="ARBA" id="ARBA00022756"/>
    </source>
</evidence>
<dbReference type="EC" id="2.1.1.197" evidence="3 8"/>
<evidence type="ECO:0000256" key="5">
    <source>
        <dbReference type="ARBA" id="ARBA00022679"/>
    </source>
</evidence>
<dbReference type="GeneID" id="35873063"/>
<dbReference type="Gene3D" id="3.40.50.150">
    <property type="entry name" value="Vaccinia Virus protein VP39"/>
    <property type="match status" value="1"/>
</dbReference>
<feature type="domain" description="Methyltransferase type 11" evidence="9">
    <location>
        <begin position="64"/>
        <end position="156"/>
    </location>
</feature>
<keyword evidence="4 8" id="KW-0489">Methyltransferase</keyword>
<comment type="catalytic activity">
    <reaction evidence="1 8">
        <text>malonyl-[ACP] + S-adenosyl-L-methionine = malonyl-[ACP] methyl ester + S-adenosyl-L-homocysteine</text>
        <dbReference type="Rhea" id="RHEA:17105"/>
        <dbReference type="Rhea" id="RHEA-COMP:9623"/>
        <dbReference type="Rhea" id="RHEA-COMP:9954"/>
        <dbReference type="ChEBI" id="CHEBI:57856"/>
        <dbReference type="ChEBI" id="CHEBI:59789"/>
        <dbReference type="ChEBI" id="CHEBI:78449"/>
        <dbReference type="ChEBI" id="CHEBI:78845"/>
        <dbReference type="EC" id="2.1.1.197"/>
    </reaction>
</comment>
<keyword evidence="6 8" id="KW-0949">S-adenosyl-L-methionine</keyword>
<dbReference type="GO" id="GO:0009102">
    <property type="term" value="P:biotin biosynthetic process"/>
    <property type="evidence" value="ECO:0007669"/>
    <property type="project" value="UniProtKB-UniRule"/>
</dbReference>
<evidence type="ECO:0000256" key="2">
    <source>
        <dbReference type="ARBA" id="ARBA00004746"/>
    </source>
</evidence>
<evidence type="ECO:0000313" key="10">
    <source>
        <dbReference type="EMBL" id="SFO78275.1"/>
    </source>
</evidence>
<dbReference type="GO" id="GO:0032259">
    <property type="term" value="P:methylation"/>
    <property type="evidence" value="ECO:0007669"/>
    <property type="project" value="UniProtKB-KW"/>
</dbReference>
<evidence type="ECO:0000256" key="3">
    <source>
        <dbReference type="ARBA" id="ARBA00012327"/>
    </source>
</evidence>
<dbReference type="OrthoDB" id="9760689at2"/>
<dbReference type="SUPFAM" id="SSF53335">
    <property type="entry name" value="S-adenosyl-L-methionine-dependent methyltransferases"/>
    <property type="match status" value="1"/>
</dbReference>
<protein>
    <recommendedName>
        <fullName evidence="3 8">Malonyl-[acyl-carrier protein] O-methyltransferase</fullName>
        <shortName evidence="8">Malonyl-ACP O-methyltransferase</shortName>
        <ecNumber evidence="3 8">2.1.1.197</ecNumber>
    </recommendedName>
    <alternativeName>
        <fullName evidence="8">Biotin synthesis protein BioC</fullName>
    </alternativeName>
</protein>